<reference evidence="2" key="1">
    <citation type="submission" date="2016-10" db="EMBL/GenBank/DDBJ databases">
        <authorList>
            <person name="Varghese N."/>
            <person name="Submissions S."/>
        </authorList>
    </citation>
    <scope>NUCLEOTIDE SEQUENCE [LARGE SCALE GENOMIC DNA]</scope>
    <source>
        <strain evidence="2">P18</strain>
    </source>
</reference>
<dbReference type="Gene3D" id="3.40.50.1000">
    <property type="entry name" value="HAD superfamily/HAD-like"/>
    <property type="match status" value="1"/>
</dbReference>
<proteinExistence type="predicted"/>
<dbReference type="OrthoDB" id="5431593at2"/>
<accession>A0A1I5S306</accession>
<dbReference type="InterPro" id="IPR023214">
    <property type="entry name" value="HAD_sf"/>
</dbReference>
<dbReference type="Proteomes" id="UP000182624">
    <property type="component" value="Unassembled WGS sequence"/>
</dbReference>
<keyword evidence="2" id="KW-1185">Reference proteome</keyword>
<dbReference type="InterPro" id="IPR036412">
    <property type="entry name" value="HAD-like_sf"/>
</dbReference>
<dbReference type="SUPFAM" id="SSF56784">
    <property type="entry name" value="HAD-like"/>
    <property type="match status" value="1"/>
</dbReference>
<dbReference type="AlphaFoldDB" id="A0A1I5S306"/>
<organism evidence="1 2">
    <name type="scientific">Butyrivibrio proteoclasticus</name>
    <dbReference type="NCBI Taxonomy" id="43305"/>
    <lineage>
        <taxon>Bacteria</taxon>
        <taxon>Bacillati</taxon>
        <taxon>Bacillota</taxon>
        <taxon>Clostridia</taxon>
        <taxon>Lachnospirales</taxon>
        <taxon>Lachnospiraceae</taxon>
        <taxon>Butyrivibrio</taxon>
    </lineage>
</organism>
<evidence type="ECO:0000313" key="1">
    <source>
        <dbReference type="EMBL" id="SFP64971.1"/>
    </source>
</evidence>
<evidence type="ECO:0000313" key="2">
    <source>
        <dbReference type="Proteomes" id="UP000182624"/>
    </source>
</evidence>
<protein>
    <recommendedName>
        <fullName evidence="3">FCP1 homology domain-containing protein</fullName>
    </recommendedName>
</protein>
<dbReference type="EMBL" id="FOXO01000005">
    <property type="protein sequence ID" value="SFP64971.1"/>
    <property type="molecule type" value="Genomic_DNA"/>
</dbReference>
<name>A0A1I5S306_9FIRM</name>
<dbReference type="RefSeq" id="WP_074885067.1">
    <property type="nucleotide sequence ID" value="NZ_FOXO01000005.1"/>
</dbReference>
<sequence>MKISFDLDDVIFVSPDNYEVEPELRFPLNKMFPERLRKGTVRLVHELQDRGFEVWVYTSSFRSEVYIRTLFRYYNIKFSQIVNGYRHKAEVQGNRTTLLPQKLPNHYRISLHIDDEDVIIENSKIYGFRVFRVLEPDDMWVEKVLDEAERVRKLEENS</sequence>
<gene>
    <name evidence="1" type="ORF">SAMN04487928_10592</name>
</gene>
<evidence type="ECO:0008006" key="3">
    <source>
        <dbReference type="Google" id="ProtNLM"/>
    </source>
</evidence>